<keyword evidence="3" id="KW-1185">Reference proteome</keyword>
<proteinExistence type="predicted"/>
<evidence type="ECO:0000313" key="3">
    <source>
        <dbReference type="Proteomes" id="UP000703038"/>
    </source>
</evidence>
<protein>
    <submittedName>
        <fullName evidence="2">Gamma-glutamylcyclotransferase (GGCT)/AIG2-like uncharacterized protein YtfP</fullName>
    </submittedName>
</protein>
<dbReference type="Gene3D" id="3.10.490.10">
    <property type="entry name" value="Gamma-glutamyl cyclotransferase-like"/>
    <property type="match status" value="1"/>
</dbReference>
<name>A0ABS2KTR4_9NOCA</name>
<dbReference type="EMBL" id="JAFBBK010000001">
    <property type="protein sequence ID" value="MBM7415329.1"/>
    <property type="molecule type" value="Genomic_DNA"/>
</dbReference>
<feature type="domain" description="Allophanate hydrolase C-terminal" evidence="1">
    <location>
        <begin position="3"/>
        <end position="124"/>
    </location>
</feature>
<reference evidence="2 3" key="1">
    <citation type="submission" date="2021-01" db="EMBL/GenBank/DDBJ databases">
        <title>Genomics of switchgrass bacterial isolates.</title>
        <authorList>
            <person name="Shade A."/>
        </authorList>
    </citation>
    <scope>NUCLEOTIDE SEQUENCE [LARGE SCALE GENOMIC DNA]</scope>
    <source>
        <strain evidence="2 3">PvP111</strain>
    </source>
</reference>
<accession>A0ABS2KTR4</accession>
<evidence type="ECO:0000313" key="2">
    <source>
        <dbReference type="EMBL" id="MBM7415329.1"/>
    </source>
</evidence>
<dbReference type="InterPro" id="IPR053844">
    <property type="entry name" value="AH_C"/>
</dbReference>
<evidence type="ECO:0000259" key="1">
    <source>
        <dbReference type="Pfam" id="PF21986"/>
    </source>
</evidence>
<dbReference type="InterPro" id="IPR036568">
    <property type="entry name" value="GGCT-like_sf"/>
</dbReference>
<gene>
    <name evidence="2" type="ORF">JOE42_002062</name>
</gene>
<sequence length="137" mass="14725">MAELFCNGGAMRGGNLHHNVSSHTFLGSVRTAPNYRFFAVRDEFPGLLLTETGGASIAGELYDVPMENIRTDFLPEEPVELELSVIELADGRSVMAVVLRPGLVDSLSSELTEITDLGGWRAYRGLPDPDETASAGA</sequence>
<comment type="caution">
    <text evidence="2">The sequence shown here is derived from an EMBL/GenBank/DDBJ whole genome shotgun (WGS) entry which is preliminary data.</text>
</comment>
<dbReference type="Proteomes" id="UP000703038">
    <property type="component" value="Unassembled WGS sequence"/>
</dbReference>
<dbReference type="Pfam" id="PF21986">
    <property type="entry name" value="AH_C"/>
    <property type="match status" value="1"/>
</dbReference>
<dbReference type="SUPFAM" id="SSF110857">
    <property type="entry name" value="Gamma-glutamyl cyclotransferase-like"/>
    <property type="match status" value="1"/>
</dbReference>
<dbReference type="RefSeq" id="WP_204868357.1">
    <property type="nucleotide sequence ID" value="NZ_JAFBBK010000001.1"/>
</dbReference>
<organism evidence="2 3">
    <name type="scientific">Rhodococcoides corynebacterioides</name>
    <dbReference type="NCBI Taxonomy" id="53972"/>
    <lineage>
        <taxon>Bacteria</taxon>
        <taxon>Bacillati</taxon>
        <taxon>Actinomycetota</taxon>
        <taxon>Actinomycetes</taxon>
        <taxon>Mycobacteriales</taxon>
        <taxon>Nocardiaceae</taxon>
        <taxon>Rhodococcoides</taxon>
    </lineage>
</organism>